<evidence type="ECO:0000313" key="2">
    <source>
        <dbReference type="Proteomes" id="UP000095280"/>
    </source>
</evidence>
<proteinExistence type="predicted"/>
<feature type="compositionally biased region" description="Basic and acidic residues" evidence="1">
    <location>
        <begin position="443"/>
        <end position="465"/>
    </location>
</feature>
<dbReference type="Proteomes" id="UP000095280">
    <property type="component" value="Unplaced"/>
</dbReference>
<evidence type="ECO:0000256" key="1">
    <source>
        <dbReference type="SAM" id="MobiDB-lite"/>
    </source>
</evidence>
<keyword evidence="2" id="KW-1185">Reference proteome</keyword>
<reference evidence="3" key="1">
    <citation type="submission" date="2016-11" db="UniProtKB">
        <authorList>
            <consortium name="WormBaseParasite"/>
        </authorList>
    </citation>
    <scope>IDENTIFICATION</scope>
</reference>
<feature type="region of interest" description="Disordered" evidence="1">
    <location>
        <begin position="875"/>
        <end position="913"/>
    </location>
</feature>
<organism evidence="2 3">
    <name type="scientific">Macrostomum lignano</name>
    <dbReference type="NCBI Taxonomy" id="282301"/>
    <lineage>
        <taxon>Eukaryota</taxon>
        <taxon>Metazoa</taxon>
        <taxon>Spiralia</taxon>
        <taxon>Lophotrochozoa</taxon>
        <taxon>Platyhelminthes</taxon>
        <taxon>Rhabditophora</taxon>
        <taxon>Macrostomorpha</taxon>
        <taxon>Macrostomida</taxon>
        <taxon>Macrostomidae</taxon>
        <taxon>Macrostomum</taxon>
    </lineage>
</organism>
<feature type="region of interest" description="Disordered" evidence="1">
    <location>
        <begin position="811"/>
        <end position="855"/>
    </location>
</feature>
<feature type="compositionally biased region" description="Low complexity" evidence="1">
    <location>
        <begin position="842"/>
        <end position="855"/>
    </location>
</feature>
<evidence type="ECO:0000313" key="3">
    <source>
        <dbReference type="WBParaSite" id="maker-uti_cns_0016787-snap-gene-0.2-mRNA-1"/>
    </source>
</evidence>
<name>A0A1I8IUP1_9PLAT</name>
<feature type="region of interest" description="Disordered" evidence="1">
    <location>
        <begin position="998"/>
        <end position="1027"/>
    </location>
</feature>
<feature type="compositionally biased region" description="Basic residues" evidence="1">
    <location>
        <begin position="431"/>
        <end position="441"/>
    </location>
</feature>
<feature type="compositionally biased region" description="Low complexity" evidence="1">
    <location>
        <begin position="998"/>
        <end position="1008"/>
    </location>
</feature>
<dbReference type="WBParaSite" id="maker-uti_cns_0016787-snap-gene-0.2-mRNA-1">
    <property type="protein sequence ID" value="maker-uti_cns_0016787-snap-gene-0.2-mRNA-1"/>
    <property type="gene ID" value="maker-uti_cns_0016787-snap-gene-0.2"/>
</dbReference>
<sequence length="1282" mass="137580">VVERVRQVLWVQAGVAAGGHADAKVEELVIEFPPNSGFMQACDLGHENFSDVRILVLKLQDLPVVHRPVEILSIGQAQAWFLTSTSSSDCAPASEGFKILAYTACPTTAGLLASTFLLPHPPACPTTAGLLASTFLLPHPPACPTTAGLLASTFLLASPSCLPIYKPGLTPPTWILFHFADERQLLGAVNVNHQGQVGVQGGAVRGRPAHVEGAGPPARCRRSTPIGWWSSSAGRPRNGPMSLSLNLQSSEAEMSHSLGVQQAGGDATQLCSAQIWLATAQVVAVSSMCQQTLAELTQPGVQAAGELLAKGRFAEHEAGQVADSEKLTVTTVSERNEVDRVGQDQRVARLGLSVKHADFDLGRARHWRTPETHLDATHPSREALEGEAQQSRLRCPTSSCACLNSSDWPAPDSQPAERLASSRPRVSSKTSGKRNLTKQKTRPTSERAGENLELRATADRREKAKQSCPFWPPSRLAGPTRTGKLARFDPTGAPAGSLWGIKFVQICQETQAFNAFNAPQRHPLSQRASPVSRFNEAIQCFTRFLWCKTVKFSAGGRSSRTSRRRLQATEVELGPRAVPSLTLAWLQGQGKMRIKKRKGPTELKCRAAPPAPQGRLEQCGWQSWVMEKEERKEAGRRQTPRISTGRLNEAGFLGRGRAEIGGDGGREEAPARRCRLGPDRISGEISERAGNRSGSWGGDDRLREGRFFPQPGRAAACQRAALSRWQGRYALEKDLPSGVQIPPRDPAGHFPAPPCGLAGRLEVASRRGGGRGLKCLLGGAAECRSSSAMRGCHGWRAIHRKWNILNRESRLGEKDGDGESGADEALPGSEAGGDGNHRSRSGGRSQLRQQPPAPSAFADAAAFLQRIGAGGFDDEAEEARKGADQLDDEAAGGWKQQQRRPRRQRRPSESLGRRLRNFLMRPRRRQSASDAATAMAEAESESCSELQDYVYTRWVFHRRWRGSPERSLSHDHLRSPAAAAADASTGVATSSINEAAAAMPRTAEATSALPSSSGRRLSRANGGSAMTKSASARMVRFRCPYDSSGSDQDSTLVSPYLTSAFPCLPLPPGGSVSSGYSSDRDTPPEAAAAVAAAAAASQHWVTREEDIDCLLLRRPPNAAAADPGATSSAIQVGDDDDFDLVELDVSAFFAAAPSAGPSRAARWTGGRNGEYRTLPLPPPPLPPRCHRNSHQNLPDGAQRGGAAVYYDPVADEIDRLVGEVREDAGQAQFISIIAGPASLEAAWLATSRRAELVQQVTQATHLANPVRVTPDNPGGFLAHGRA</sequence>
<feature type="region of interest" description="Disordered" evidence="1">
    <location>
        <begin position="404"/>
        <end position="482"/>
    </location>
</feature>
<protein>
    <submittedName>
        <fullName evidence="3">MALT1 protein</fullName>
    </submittedName>
</protein>
<accession>A0A1I8IUP1</accession>